<organism evidence="2">
    <name type="scientific">Schistosoma japonicum</name>
    <name type="common">Blood fluke</name>
    <dbReference type="NCBI Taxonomy" id="6182"/>
    <lineage>
        <taxon>Eukaryota</taxon>
        <taxon>Metazoa</taxon>
        <taxon>Spiralia</taxon>
        <taxon>Lophotrochozoa</taxon>
        <taxon>Platyhelminthes</taxon>
        <taxon>Trematoda</taxon>
        <taxon>Digenea</taxon>
        <taxon>Strigeidida</taxon>
        <taxon>Schistosomatoidea</taxon>
        <taxon>Schistosomatidae</taxon>
        <taxon>Schistosoma</taxon>
    </lineage>
</organism>
<dbReference type="EMBL" id="AY809009">
    <property type="protein sequence ID" value="AAX24898.2"/>
    <property type="molecule type" value="mRNA"/>
</dbReference>
<keyword evidence="1" id="KW-0812">Transmembrane</keyword>
<sequence>MFSLMLWNNNSNSFLQGCSSCLVSPVLIFLVVQPKLIHNIQLKIIGLLMGLIIIFNKKLHAPSTSNTVIMIITLLILFIGVIIRTFFDGLIYALIIEVLSCITSFLALILGVSIKVLRIKWRKILFALACLFILTGI</sequence>
<protein>
    <submittedName>
        <fullName evidence="2">SJCHGC05218 protein</fullName>
    </submittedName>
</protein>
<feature type="transmembrane region" description="Helical" evidence="1">
    <location>
        <begin position="12"/>
        <end position="30"/>
    </location>
</feature>
<feature type="transmembrane region" description="Helical" evidence="1">
    <location>
        <begin position="93"/>
        <end position="114"/>
    </location>
</feature>
<feature type="transmembrane region" description="Helical" evidence="1">
    <location>
        <begin position="36"/>
        <end position="55"/>
    </location>
</feature>
<reference evidence="2" key="1">
    <citation type="journal article" date="2006" name="PLoS Pathog.">
        <title>New perspectives on host-parasite interplay by comparative transcriptomic and proteomic analyses of Schistosoma japonicum.</title>
        <authorList>
            <person name="Liu F."/>
            <person name="Lu J."/>
            <person name="Hu W."/>
            <person name="Wang S.Y."/>
            <person name="Cui S.J."/>
            <person name="Chi M."/>
            <person name="Yan Q."/>
            <person name="Wang X.R."/>
            <person name="Song H.D."/>
            <person name="Xu X.N."/>
            <person name="Wang J.J."/>
            <person name="Zhang X.L."/>
            <person name="Zhang X."/>
            <person name="Wang Z.Q."/>
            <person name="Xue C.L."/>
            <person name="Brindley P.J."/>
            <person name="McManus D.P."/>
            <person name="Yang P.Y."/>
            <person name="Feng Z."/>
            <person name="Chen Z."/>
            <person name="Han Z.G."/>
        </authorList>
    </citation>
    <scope>NUCLEOTIDE SEQUENCE</scope>
</reference>
<keyword evidence="1" id="KW-0472">Membrane</keyword>
<evidence type="ECO:0000313" key="2">
    <source>
        <dbReference type="EMBL" id="AAX24898.2"/>
    </source>
</evidence>
<evidence type="ECO:0000256" key="1">
    <source>
        <dbReference type="SAM" id="Phobius"/>
    </source>
</evidence>
<proteinExistence type="evidence at transcript level"/>
<accession>Q5C626</accession>
<name>Q5C626_SCHJA</name>
<feature type="non-terminal residue" evidence="2">
    <location>
        <position position="137"/>
    </location>
</feature>
<feature type="transmembrane region" description="Helical" evidence="1">
    <location>
        <begin position="67"/>
        <end position="87"/>
    </location>
</feature>
<keyword evidence="1" id="KW-1133">Transmembrane helix</keyword>
<dbReference type="AlphaFoldDB" id="Q5C626"/>